<reference evidence="2 3" key="1">
    <citation type="submission" date="2015-10" db="EMBL/GenBank/DDBJ databases">
        <title>Full genome of DAOMC 229536 Phialocephala scopiformis, a fungal endophyte of spruce producing the potent anti-insectan compound rugulosin.</title>
        <authorList>
            <consortium name="DOE Joint Genome Institute"/>
            <person name="Walker A.K."/>
            <person name="Frasz S.L."/>
            <person name="Seifert K.A."/>
            <person name="Miller J.D."/>
            <person name="Mondo S.J."/>
            <person name="Labutti K."/>
            <person name="Lipzen A."/>
            <person name="Dockter R."/>
            <person name="Kennedy M."/>
            <person name="Grigoriev I.V."/>
            <person name="Spatafora J.W."/>
        </authorList>
    </citation>
    <scope>NUCLEOTIDE SEQUENCE [LARGE SCALE GENOMIC DNA]</scope>
    <source>
        <strain evidence="2 3">CBS 120377</strain>
    </source>
</reference>
<feature type="compositionally biased region" description="Basic and acidic residues" evidence="1">
    <location>
        <begin position="223"/>
        <end position="232"/>
    </location>
</feature>
<organism evidence="2 3">
    <name type="scientific">Mollisia scopiformis</name>
    <name type="common">Conifer needle endophyte fungus</name>
    <name type="synonym">Phialocephala scopiformis</name>
    <dbReference type="NCBI Taxonomy" id="149040"/>
    <lineage>
        <taxon>Eukaryota</taxon>
        <taxon>Fungi</taxon>
        <taxon>Dikarya</taxon>
        <taxon>Ascomycota</taxon>
        <taxon>Pezizomycotina</taxon>
        <taxon>Leotiomycetes</taxon>
        <taxon>Helotiales</taxon>
        <taxon>Mollisiaceae</taxon>
        <taxon>Mollisia</taxon>
    </lineage>
</organism>
<feature type="compositionally biased region" description="Polar residues" evidence="1">
    <location>
        <begin position="156"/>
        <end position="165"/>
    </location>
</feature>
<keyword evidence="3" id="KW-1185">Reference proteome</keyword>
<dbReference type="KEGG" id="psco:LY89DRAFT_113934"/>
<protein>
    <submittedName>
        <fullName evidence="2">Uncharacterized protein</fullName>
    </submittedName>
</protein>
<dbReference type="EMBL" id="KQ947418">
    <property type="protein sequence ID" value="KUJ15470.1"/>
    <property type="molecule type" value="Genomic_DNA"/>
</dbReference>
<feature type="region of interest" description="Disordered" evidence="1">
    <location>
        <begin position="49"/>
        <end position="86"/>
    </location>
</feature>
<dbReference type="Proteomes" id="UP000070700">
    <property type="component" value="Unassembled WGS sequence"/>
</dbReference>
<feature type="compositionally biased region" description="Low complexity" evidence="1">
    <location>
        <begin position="281"/>
        <end position="293"/>
    </location>
</feature>
<feature type="region of interest" description="Disordered" evidence="1">
    <location>
        <begin position="194"/>
        <end position="293"/>
    </location>
</feature>
<accession>A0A194X5M0</accession>
<gene>
    <name evidence="2" type="ORF">LY89DRAFT_113934</name>
</gene>
<dbReference type="AlphaFoldDB" id="A0A194X5M0"/>
<dbReference type="InParanoid" id="A0A194X5M0"/>
<name>A0A194X5M0_MOLSC</name>
<dbReference type="OrthoDB" id="3546685at2759"/>
<evidence type="ECO:0000313" key="3">
    <source>
        <dbReference type="Proteomes" id="UP000070700"/>
    </source>
</evidence>
<evidence type="ECO:0000313" key="2">
    <source>
        <dbReference type="EMBL" id="KUJ15470.1"/>
    </source>
</evidence>
<sequence length="364" mass="40991">MAPQTKKPNRDLVIEHITYDSTHQDPQPTEDIATYLTRLRRREKREKVLAKANASGRYLRLSTEDSKKTTTTTTTTNPPPLKRKEKFSDIVMAKLNHRHPSSAKENEQKDKQPLLPLKDIRTLILEGKLERVIPPPTPAKKERLAPPAARRRLSKESGTSTTLNTHQKKKKKKKKASDLVDNILQAKFHSPFEHIPYPSLSSSRRTSSSSSSSSSSFCCIGEESLKTGRRSGEGTSLWYNPSPSPSRPAVVLRDSRSTTTTGLGIGREIKPTPPLKDVRKSSNPFYSSSSNTSSNPFLDQVPITFPLHAKAQGTLHAVPVPSRVYSQRAEIVDADVFREWSACYERGDYEQVFKKEEEERFEVL</sequence>
<dbReference type="RefSeq" id="XP_018069825.1">
    <property type="nucleotide sequence ID" value="XM_018205095.1"/>
</dbReference>
<proteinExistence type="predicted"/>
<feature type="compositionally biased region" description="Low complexity" evidence="1">
    <location>
        <begin position="199"/>
        <end position="216"/>
    </location>
</feature>
<feature type="region of interest" description="Disordered" evidence="1">
    <location>
        <begin position="131"/>
        <end position="177"/>
    </location>
</feature>
<dbReference type="GeneID" id="28814821"/>
<feature type="compositionally biased region" description="Basic residues" evidence="1">
    <location>
        <begin position="166"/>
        <end position="175"/>
    </location>
</feature>
<evidence type="ECO:0000256" key="1">
    <source>
        <dbReference type="SAM" id="MobiDB-lite"/>
    </source>
</evidence>